<dbReference type="InterPro" id="IPR020103">
    <property type="entry name" value="PsdUridine_synth_cat_dom_sf"/>
</dbReference>
<dbReference type="GO" id="GO:0140098">
    <property type="term" value="F:catalytic activity, acting on RNA"/>
    <property type="evidence" value="ECO:0007669"/>
    <property type="project" value="UniProtKB-ARBA"/>
</dbReference>
<keyword evidence="1" id="KW-0413">Isomerase</keyword>
<dbReference type="InterPro" id="IPR036974">
    <property type="entry name" value="PUA_sf"/>
</dbReference>
<evidence type="ECO:0000313" key="5">
    <source>
        <dbReference type="Proteomes" id="UP000612362"/>
    </source>
</evidence>
<dbReference type="GO" id="GO:0003723">
    <property type="term" value="F:RNA binding"/>
    <property type="evidence" value="ECO:0007669"/>
    <property type="project" value="InterPro"/>
</dbReference>
<organism evidence="4 5">
    <name type="scientific">Ktedonospora formicarum</name>
    <dbReference type="NCBI Taxonomy" id="2778364"/>
    <lineage>
        <taxon>Bacteria</taxon>
        <taxon>Bacillati</taxon>
        <taxon>Chloroflexota</taxon>
        <taxon>Ktedonobacteria</taxon>
        <taxon>Ktedonobacterales</taxon>
        <taxon>Ktedonobacteraceae</taxon>
        <taxon>Ktedonospora</taxon>
    </lineage>
</organism>
<dbReference type="GO" id="GO:0009982">
    <property type="term" value="F:pseudouridine synthase activity"/>
    <property type="evidence" value="ECO:0007669"/>
    <property type="project" value="InterPro"/>
</dbReference>
<dbReference type="GO" id="GO:0001522">
    <property type="term" value="P:pseudouridine synthesis"/>
    <property type="evidence" value="ECO:0007669"/>
    <property type="project" value="InterPro"/>
</dbReference>
<evidence type="ECO:0000259" key="3">
    <source>
        <dbReference type="Pfam" id="PF16198"/>
    </source>
</evidence>
<feature type="domain" description="tRNA pseudouridine synthase II TruB subfamily 1 C-terminal" evidence="2">
    <location>
        <begin position="70"/>
        <end position="120"/>
    </location>
</feature>
<keyword evidence="5" id="KW-1185">Reference proteome</keyword>
<dbReference type="RefSeq" id="WP_220194562.1">
    <property type="nucleotide sequence ID" value="NZ_BNJF01000001.1"/>
</dbReference>
<dbReference type="InterPro" id="IPR032819">
    <property type="entry name" value="TruB_C"/>
</dbReference>
<dbReference type="Pfam" id="PF16198">
    <property type="entry name" value="TruB_C_2"/>
    <property type="match status" value="1"/>
</dbReference>
<reference evidence="4" key="1">
    <citation type="submission" date="2020-10" db="EMBL/GenBank/DDBJ databases">
        <title>Taxonomic study of unclassified bacteria belonging to the class Ktedonobacteria.</title>
        <authorList>
            <person name="Yabe S."/>
            <person name="Wang C.M."/>
            <person name="Zheng Y."/>
            <person name="Sakai Y."/>
            <person name="Cavaletti L."/>
            <person name="Monciardini P."/>
            <person name="Donadio S."/>
        </authorList>
    </citation>
    <scope>NUCLEOTIDE SEQUENCE</scope>
    <source>
        <strain evidence="4">SOSP1-1</strain>
    </source>
</reference>
<dbReference type="InterPro" id="IPR015240">
    <property type="entry name" value="tRNA_sdUridine_synth_fam1_C"/>
</dbReference>
<dbReference type="AlphaFoldDB" id="A0A8J3I4C8"/>
<accession>A0A8J3I4C8</accession>
<feature type="domain" description="tRNA pseudouridylate synthase B C-terminal" evidence="3">
    <location>
        <begin position="15"/>
        <end position="51"/>
    </location>
</feature>
<dbReference type="Gene3D" id="2.30.130.10">
    <property type="entry name" value="PUA domain"/>
    <property type="match status" value="1"/>
</dbReference>
<dbReference type="Gene3D" id="3.30.2350.10">
    <property type="entry name" value="Pseudouridine synthase"/>
    <property type="match status" value="1"/>
</dbReference>
<dbReference type="Proteomes" id="UP000612362">
    <property type="component" value="Unassembled WGS sequence"/>
</dbReference>
<dbReference type="GO" id="GO:0006396">
    <property type="term" value="P:RNA processing"/>
    <property type="evidence" value="ECO:0007669"/>
    <property type="project" value="UniProtKB-ARBA"/>
</dbReference>
<evidence type="ECO:0000256" key="1">
    <source>
        <dbReference type="ARBA" id="ARBA00023235"/>
    </source>
</evidence>
<gene>
    <name evidence="4" type="ORF">KSX_33770</name>
</gene>
<evidence type="ECO:0000259" key="2">
    <source>
        <dbReference type="Pfam" id="PF09157"/>
    </source>
</evidence>
<sequence>MQQRNVYSLARVRSGERLGCGAHLGGLIRTRSGPFPLEESVTLELLENAVTEGTVHTLLCASDRVLNQYPAITLTAEQTQQVLHGNAFQVQIEPAQLPLSLARIYDNEGRFLAIASWDEEQSRWQPRKVFATPS</sequence>
<dbReference type="SUPFAM" id="SSF55120">
    <property type="entry name" value="Pseudouridine synthase"/>
    <property type="match status" value="1"/>
</dbReference>
<proteinExistence type="predicted"/>
<name>A0A8J3I4C8_9CHLR</name>
<evidence type="ECO:0000313" key="4">
    <source>
        <dbReference type="EMBL" id="GHO45214.1"/>
    </source>
</evidence>
<protein>
    <recommendedName>
        <fullName evidence="6">tRNA pseudouridine synthase B</fullName>
    </recommendedName>
</protein>
<evidence type="ECO:0008006" key="6">
    <source>
        <dbReference type="Google" id="ProtNLM"/>
    </source>
</evidence>
<comment type="caution">
    <text evidence="4">The sequence shown here is derived from an EMBL/GenBank/DDBJ whole genome shotgun (WGS) entry which is preliminary data.</text>
</comment>
<dbReference type="Pfam" id="PF09157">
    <property type="entry name" value="TruB-C_2"/>
    <property type="match status" value="1"/>
</dbReference>
<dbReference type="EMBL" id="BNJF01000001">
    <property type="protein sequence ID" value="GHO45214.1"/>
    <property type="molecule type" value="Genomic_DNA"/>
</dbReference>